<keyword evidence="5" id="KW-1185">Reference proteome</keyword>
<protein>
    <submittedName>
        <fullName evidence="4">Phenylalanine ammonia-lyase</fullName>
    </submittedName>
</protein>
<dbReference type="GO" id="GO:0005737">
    <property type="term" value="C:cytoplasm"/>
    <property type="evidence" value="ECO:0007669"/>
    <property type="project" value="InterPro"/>
</dbReference>
<reference evidence="4" key="1">
    <citation type="journal article" date="2020" name="Stud. Mycol.">
        <title>101 Dothideomycetes genomes: a test case for predicting lifestyles and emergence of pathogens.</title>
        <authorList>
            <person name="Haridas S."/>
            <person name="Albert R."/>
            <person name="Binder M."/>
            <person name="Bloem J."/>
            <person name="Labutti K."/>
            <person name="Salamov A."/>
            <person name="Andreopoulos B."/>
            <person name="Baker S."/>
            <person name="Barry K."/>
            <person name="Bills G."/>
            <person name="Bluhm B."/>
            <person name="Cannon C."/>
            <person name="Castanera R."/>
            <person name="Culley D."/>
            <person name="Daum C."/>
            <person name="Ezra D."/>
            <person name="Gonzalez J."/>
            <person name="Henrissat B."/>
            <person name="Kuo A."/>
            <person name="Liang C."/>
            <person name="Lipzen A."/>
            <person name="Lutzoni F."/>
            <person name="Magnuson J."/>
            <person name="Mondo S."/>
            <person name="Nolan M."/>
            <person name="Ohm R."/>
            <person name="Pangilinan J."/>
            <person name="Park H.-J."/>
            <person name="Ramirez L."/>
            <person name="Alfaro M."/>
            <person name="Sun H."/>
            <person name="Tritt A."/>
            <person name="Yoshinaga Y."/>
            <person name="Zwiers L.-H."/>
            <person name="Turgeon B."/>
            <person name="Goodwin S."/>
            <person name="Spatafora J."/>
            <person name="Crous P."/>
            <person name="Grigoriev I."/>
        </authorList>
    </citation>
    <scope>NUCLEOTIDE SEQUENCE</scope>
    <source>
        <strain evidence="4">CBS 269.34</strain>
    </source>
</reference>
<dbReference type="Gene3D" id="1.20.200.10">
    <property type="entry name" value="Fumarase/aspartase (Central domain)"/>
    <property type="match status" value="1"/>
</dbReference>
<feature type="compositionally biased region" description="Polar residues" evidence="3">
    <location>
        <begin position="9"/>
        <end position="18"/>
    </location>
</feature>
<evidence type="ECO:0000256" key="3">
    <source>
        <dbReference type="SAM" id="MobiDB-lite"/>
    </source>
</evidence>
<evidence type="ECO:0000256" key="2">
    <source>
        <dbReference type="RuleBase" id="RU003954"/>
    </source>
</evidence>
<dbReference type="EMBL" id="MU004183">
    <property type="protein sequence ID" value="KAF2500646.1"/>
    <property type="molecule type" value="Genomic_DNA"/>
</dbReference>
<dbReference type="OrthoDB" id="10051290at2759"/>
<dbReference type="AlphaFoldDB" id="A0A6A6R849"/>
<dbReference type="PROSITE" id="PS00488">
    <property type="entry name" value="PAL_HISTIDASE"/>
    <property type="match status" value="1"/>
</dbReference>
<accession>A0A6A6R849</accession>
<dbReference type="Gene3D" id="1.10.274.20">
    <property type="entry name" value="Phenylalanine ammonia-lyase 1, domain 3"/>
    <property type="match status" value="1"/>
</dbReference>
<dbReference type="GO" id="GO:0016841">
    <property type="term" value="F:ammonia-lyase activity"/>
    <property type="evidence" value="ECO:0007669"/>
    <property type="project" value="InterPro"/>
</dbReference>
<dbReference type="GO" id="GO:0006559">
    <property type="term" value="P:L-phenylalanine catabolic process"/>
    <property type="evidence" value="ECO:0007669"/>
    <property type="project" value="InterPro"/>
</dbReference>
<evidence type="ECO:0000256" key="1">
    <source>
        <dbReference type="ARBA" id="ARBA00007238"/>
    </source>
</evidence>
<dbReference type="InterPro" id="IPR024083">
    <property type="entry name" value="Fumarase/histidase_N"/>
</dbReference>
<dbReference type="SUPFAM" id="SSF48557">
    <property type="entry name" value="L-aspartase-like"/>
    <property type="match status" value="1"/>
</dbReference>
<dbReference type="InterPro" id="IPR001106">
    <property type="entry name" value="Aromatic_Lyase"/>
</dbReference>
<dbReference type="Gene3D" id="1.10.275.10">
    <property type="entry name" value="Fumarase/aspartase (N-terminal domain)"/>
    <property type="match status" value="1"/>
</dbReference>
<name>A0A6A6R849_9PEZI</name>
<sequence>MDTPVSIRSGINSGSTEELSPCHGNGHSSIVISEWENLRTRIQGRNPIVVDGSSLDIASIVAASRYGISGTLDPHPAVRARIDDSVQFLDNYLKEGHTVYGINTGFGGSADVRTTDHGELQRALLQHQHCGVLPSSNPVSSTSQASVFNSALQSDVFASLALPEPWVRATMLVRCNSLSRGHSAVRPQIIEHLLKLLELNCIPLVPLRGSISASGDLSPLSYLAGALEGNPGIYIWSETGEGSGKQRLPMPASQILKKIGITPTSFRPKEALALVNGTAVSAAVASLALHDLNNLLAFGQVLAAMGVEAILGAAESFFPFISDVRPHRGQKEVAGNILAMLRGSKLVSGVAGSSPDAATGLFQDRYSVRTVPQWLGPFLEDLMISHEQLSIECNSTTDNPLIDAQGGTIYHGGNFQAVAVTSAVEKSRIAAQAIGRMLFAQCTELLNPATNRGLPPSLCADDPSTSFTMKGVDISMAAYMSELSFLANPVHNHVQNTEMGNQALNSLALVSARYTHTAVELLSLMSATYLYVLCQALDLRAMHVIFSGTWKRNLEELTRSQFEGIFDKHILERLVGLIWTHVSHEFMKTSIMDLSDRFKSIITSSQTVILTVYQEVTMENSEVLKLDAKVLKAIESFRMRATVEADYAFSSLRARYFDDPDATPYLGAASRRMYVFVRRALKVPMHKGVIDHPTPVAEPTGTSPQPSEKPQDIDSKKTIGGWISVIYDALRTGSLIDQIVECLKEATQYPGAVK</sequence>
<gene>
    <name evidence="4" type="ORF">BU16DRAFT_614371</name>
</gene>
<dbReference type="CDD" id="cd00332">
    <property type="entry name" value="PAL-HAL"/>
    <property type="match status" value="1"/>
</dbReference>
<dbReference type="Pfam" id="PF00221">
    <property type="entry name" value="Lyase_aromatic"/>
    <property type="match status" value="1"/>
</dbReference>
<proteinExistence type="inferred from homology"/>
<evidence type="ECO:0000313" key="4">
    <source>
        <dbReference type="EMBL" id="KAF2500646.1"/>
    </source>
</evidence>
<dbReference type="InterPro" id="IPR005922">
    <property type="entry name" value="Phe_NH3-lyase"/>
</dbReference>
<dbReference type="InterPro" id="IPR008948">
    <property type="entry name" value="L-Aspartase-like"/>
</dbReference>
<dbReference type="InterPro" id="IPR022313">
    <property type="entry name" value="Phe/His_NH3-lyase_AS"/>
</dbReference>
<feature type="region of interest" description="Disordered" evidence="3">
    <location>
        <begin position="1"/>
        <end position="24"/>
    </location>
</feature>
<evidence type="ECO:0000313" key="5">
    <source>
        <dbReference type="Proteomes" id="UP000799750"/>
    </source>
</evidence>
<keyword evidence="2 4" id="KW-0456">Lyase</keyword>
<dbReference type="PANTHER" id="PTHR10362">
    <property type="entry name" value="HISTIDINE AMMONIA-LYASE"/>
    <property type="match status" value="1"/>
</dbReference>
<organism evidence="4 5">
    <name type="scientific">Lophium mytilinum</name>
    <dbReference type="NCBI Taxonomy" id="390894"/>
    <lineage>
        <taxon>Eukaryota</taxon>
        <taxon>Fungi</taxon>
        <taxon>Dikarya</taxon>
        <taxon>Ascomycota</taxon>
        <taxon>Pezizomycotina</taxon>
        <taxon>Dothideomycetes</taxon>
        <taxon>Pleosporomycetidae</taxon>
        <taxon>Mytilinidiales</taxon>
        <taxon>Mytilinidiaceae</taxon>
        <taxon>Lophium</taxon>
    </lineage>
</organism>
<dbReference type="NCBIfam" id="TIGR01226">
    <property type="entry name" value="phe_am_lyase"/>
    <property type="match status" value="1"/>
</dbReference>
<feature type="region of interest" description="Disordered" evidence="3">
    <location>
        <begin position="691"/>
        <end position="715"/>
    </location>
</feature>
<dbReference type="Proteomes" id="UP000799750">
    <property type="component" value="Unassembled WGS sequence"/>
</dbReference>
<comment type="similarity">
    <text evidence="1 2">Belongs to the PAL/histidase family.</text>
</comment>
<dbReference type="InterPro" id="IPR023144">
    <property type="entry name" value="Phe_NH3-lyase_shielding_dom_sf"/>
</dbReference>